<proteinExistence type="predicted"/>
<dbReference type="Proteomes" id="UP000236333">
    <property type="component" value="Unassembled WGS sequence"/>
</dbReference>
<keyword evidence="3" id="KW-1185">Reference proteome</keyword>
<reference evidence="2 3" key="1">
    <citation type="journal article" date="2017" name="Mol. Biol. Evol.">
        <title>The 4-celled Tetrabaena socialis nuclear genome reveals the essential components for genetic control of cell number at the origin of multicellularity in the volvocine lineage.</title>
        <authorList>
            <person name="Featherston J."/>
            <person name="Arakaki Y."/>
            <person name="Hanschen E.R."/>
            <person name="Ferris P.J."/>
            <person name="Michod R.E."/>
            <person name="Olson B.J.S.C."/>
            <person name="Nozaki H."/>
            <person name="Durand P.M."/>
        </authorList>
    </citation>
    <scope>NUCLEOTIDE SEQUENCE [LARGE SCALE GENOMIC DNA]</scope>
    <source>
        <strain evidence="2 3">NIES-571</strain>
    </source>
</reference>
<evidence type="ECO:0000313" key="3">
    <source>
        <dbReference type="Proteomes" id="UP000236333"/>
    </source>
</evidence>
<feature type="region of interest" description="Disordered" evidence="1">
    <location>
        <begin position="86"/>
        <end position="118"/>
    </location>
</feature>
<organism evidence="2 3">
    <name type="scientific">Tetrabaena socialis</name>
    <dbReference type="NCBI Taxonomy" id="47790"/>
    <lineage>
        <taxon>Eukaryota</taxon>
        <taxon>Viridiplantae</taxon>
        <taxon>Chlorophyta</taxon>
        <taxon>core chlorophytes</taxon>
        <taxon>Chlorophyceae</taxon>
        <taxon>CS clade</taxon>
        <taxon>Chlamydomonadales</taxon>
        <taxon>Tetrabaenaceae</taxon>
        <taxon>Tetrabaena</taxon>
    </lineage>
</organism>
<evidence type="ECO:0000313" key="2">
    <source>
        <dbReference type="EMBL" id="PNH10807.1"/>
    </source>
</evidence>
<dbReference type="AlphaFoldDB" id="A0A2J8AE67"/>
<feature type="non-terminal residue" evidence="2">
    <location>
        <position position="1"/>
    </location>
</feature>
<feature type="region of interest" description="Disordered" evidence="1">
    <location>
        <begin position="1"/>
        <end position="36"/>
    </location>
</feature>
<protein>
    <submittedName>
        <fullName evidence="2">Uncharacterized protein</fullName>
    </submittedName>
</protein>
<dbReference type="EMBL" id="PGGS01000046">
    <property type="protein sequence ID" value="PNH10807.1"/>
    <property type="molecule type" value="Genomic_DNA"/>
</dbReference>
<comment type="caution">
    <text evidence="2">The sequence shown here is derived from an EMBL/GenBank/DDBJ whole genome shotgun (WGS) entry which is preliminary data.</text>
</comment>
<sequence length="118" mass="11836">GAAYEQPEVAEQVAQEAAATAPGTPAAAPARQGRTPPVAVRDAKACITININMPEDGSCSVHINVFAGGAETLVKVNNATAANAREERGSNYIRPKTGPAAGGTNKAMAGNDLEGPGP</sequence>
<accession>A0A2J8AE67</accession>
<gene>
    <name evidence="2" type="ORF">TSOC_002416</name>
</gene>
<name>A0A2J8AE67_9CHLO</name>
<evidence type="ECO:0000256" key="1">
    <source>
        <dbReference type="SAM" id="MobiDB-lite"/>
    </source>
</evidence>